<sequence length="237" mass="25263">MDEMEFDRKLVAAAFDAIAARGWRRFSVAGAARSADLPLDQARLRFPRKVSVLIRFGRLADAAALAAISGEGGPRSVEIPGEMPGEMTTRDRLFEMLMRRFDVLQAHRGGVIALLRHLPTDPPLAAMLGCTSLASMGWLLEAAGVSASGPLGRLRRKGLLGVWLWAVRAWMRDESVDLPATMAALDTALARAEQAAGWLPGGKRGPVHAPPPAEEPEAPPPTVVPPADPPPPASPPI</sequence>
<evidence type="ECO:0000256" key="1">
    <source>
        <dbReference type="SAM" id="MobiDB-lite"/>
    </source>
</evidence>
<organism evidence="2">
    <name type="scientific">Acidicaldus sp</name>
    <dbReference type="NCBI Taxonomy" id="1872105"/>
    <lineage>
        <taxon>Bacteria</taxon>
        <taxon>Pseudomonadati</taxon>
        <taxon>Pseudomonadota</taxon>
        <taxon>Alphaproteobacteria</taxon>
        <taxon>Acetobacterales</taxon>
        <taxon>Acetobacteraceae</taxon>
        <taxon>Acidicaldus</taxon>
    </lineage>
</organism>
<feature type="compositionally biased region" description="Pro residues" evidence="1">
    <location>
        <begin position="208"/>
        <end position="237"/>
    </location>
</feature>
<dbReference type="EMBL" id="DTQM01000225">
    <property type="protein sequence ID" value="HGC43884.1"/>
    <property type="molecule type" value="Genomic_DNA"/>
</dbReference>
<proteinExistence type="predicted"/>
<protein>
    <submittedName>
        <fullName evidence="2">TetR family transcriptional regulator</fullName>
    </submittedName>
</protein>
<dbReference type="AlphaFoldDB" id="A0A8J4HBK3"/>
<comment type="caution">
    <text evidence="2">The sequence shown here is derived from an EMBL/GenBank/DDBJ whole genome shotgun (WGS) entry which is preliminary data.</text>
</comment>
<gene>
    <name evidence="2" type="ORF">ENY07_11800</name>
</gene>
<dbReference type="Gene3D" id="1.10.357.10">
    <property type="entry name" value="Tetracycline Repressor, domain 2"/>
    <property type="match status" value="1"/>
</dbReference>
<name>A0A8J4HBK3_9PROT</name>
<accession>A0A8J4HBK3</accession>
<reference evidence="2" key="1">
    <citation type="journal article" date="2020" name="mSystems">
        <title>Genome- and Community-Level Interaction Insights into Carbon Utilization and Element Cycling Functions of Hydrothermarchaeota in Hydrothermal Sediment.</title>
        <authorList>
            <person name="Zhou Z."/>
            <person name="Liu Y."/>
            <person name="Xu W."/>
            <person name="Pan J."/>
            <person name="Luo Z.H."/>
            <person name="Li M."/>
        </authorList>
    </citation>
    <scope>NUCLEOTIDE SEQUENCE</scope>
    <source>
        <strain evidence="2">SpSt-997</strain>
    </source>
</reference>
<evidence type="ECO:0000313" key="2">
    <source>
        <dbReference type="EMBL" id="HGC43884.1"/>
    </source>
</evidence>
<feature type="region of interest" description="Disordered" evidence="1">
    <location>
        <begin position="196"/>
        <end position="237"/>
    </location>
</feature>